<dbReference type="Proteomes" id="UP001175000">
    <property type="component" value="Unassembled WGS sequence"/>
</dbReference>
<evidence type="ECO:0000256" key="5">
    <source>
        <dbReference type="ARBA" id="ARBA00023002"/>
    </source>
</evidence>
<dbReference type="InterPro" id="IPR036396">
    <property type="entry name" value="Cyt_P450_sf"/>
</dbReference>
<evidence type="ECO:0000313" key="10">
    <source>
        <dbReference type="EMBL" id="KAK0610800.1"/>
    </source>
</evidence>
<keyword evidence="9" id="KW-1133">Transmembrane helix</keyword>
<dbReference type="Gene3D" id="1.10.630.10">
    <property type="entry name" value="Cytochrome P450"/>
    <property type="match status" value="1"/>
</dbReference>
<keyword evidence="11" id="KW-1185">Reference proteome</keyword>
<feature type="binding site" description="axial binding residue" evidence="8">
    <location>
        <position position="478"/>
    </location>
    <ligand>
        <name>heme</name>
        <dbReference type="ChEBI" id="CHEBI:30413"/>
    </ligand>
    <ligandPart>
        <name>Fe</name>
        <dbReference type="ChEBI" id="CHEBI:18248"/>
    </ligandPart>
</feature>
<evidence type="ECO:0000256" key="7">
    <source>
        <dbReference type="ARBA" id="ARBA00023033"/>
    </source>
</evidence>
<accession>A0AA39U4I9</accession>
<keyword evidence="5" id="KW-0560">Oxidoreductase</keyword>
<evidence type="ECO:0000256" key="6">
    <source>
        <dbReference type="ARBA" id="ARBA00023004"/>
    </source>
</evidence>
<keyword evidence="9" id="KW-0472">Membrane</keyword>
<dbReference type="InterPro" id="IPR001128">
    <property type="entry name" value="Cyt_P450"/>
</dbReference>
<dbReference type="AlphaFoldDB" id="A0AA39U4I9"/>
<dbReference type="GO" id="GO:0004497">
    <property type="term" value="F:monooxygenase activity"/>
    <property type="evidence" value="ECO:0007669"/>
    <property type="project" value="UniProtKB-KW"/>
</dbReference>
<dbReference type="GO" id="GO:0016705">
    <property type="term" value="F:oxidoreductase activity, acting on paired donors, with incorporation or reduction of molecular oxygen"/>
    <property type="evidence" value="ECO:0007669"/>
    <property type="project" value="InterPro"/>
</dbReference>
<gene>
    <name evidence="10" type="ORF">B0T14DRAFT_440853</name>
</gene>
<keyword evidence="6 8" id="KW-0408">Iron</keyword>
<evidence type="ECO:0000256" key="2">
    <source>
        <dbReference type="ARBA" id="ARBA00010617"/>
    </source>
</evidence>
<keyword evidence="3 8" id="KW-0349">Heme</keyword>
<feature type="transmembrane region" description="Helical" evidence="9">
    <location>
        <begin position="27"/>
        <end position="46"/>
    </location>
</feature>
<organism evidence="10 11">
    <name type="scientific">Immersiella caudata</name>
    <dbReference type="NCBI Taxonomy" id="314043"/>
    <lineage>
        <taxon>Eukaryota</taxon>
        <taxon>Fungi</taxon>
        <taxon>Dikarya</taxon>
        <taxon>Ascomycota</taxon>
        <taxon>Pezizomycotina</taxon>
        <taxon>Sordariomycetes</taxon>
        <taxon>Sordariomycetidae</taxon>
        <taxon>Sordariales</taxon>
        <taxon>Lasiosphaeriaceae</taxon>
        <taxon>Immersiella</taxon>
    </lineage>
</organism>
<name>A0AA39U4I9_9PEZI</name>
<evidence type="ECO:0000313" key="11">
    <source>
        <dbReference type="Proteomes" id="UP001175000"/>
    </source>
</evidence>
<reference evidence="10" key="1">
    <citation type="submission" date="2023-06" db="EMBL/GenBank/DDBJ databases">
        <title>Genome-scale phylogeny and comparative genomics of the fungal order Sordariales.</title>
        <authorList>
            <consortium name="Lawrence Berkeley National Laboratory"/>
            <person name="Hensen N."/>
            <person name="Bonometti L."/>
            <person name="Westerberg I."/>
            <person name="Brannstrom I.O."/>
            <person name="Guillou S."/>
            <person name="Cros-Aarteil S."/>
            <person name="Calhoun S."/>
            <person name="Haridas S."/>
            <person name="Kuo A."/>
            <person name="Mondo S."/>
            <person name="Pangilinan J."/>
            <person name="Riley R."/>
            <person name="Labutti K."/>
            <person name="Andreopoulos B."/>
            <person name="Lipzen A."/>
            <person name="Chen C."/>
            <person name="Yanf M."/>
            <person name="Daum C."/>
            <person name="Ng V."/>
            <person name="Clum A."/>
            <person name="Steindorff A."/>
            <person name="Ohm R."/>
            <person name="Martin F."/>
            <person name="Silar P."/>
            <person name="Natvig D."/>
            <person name="Lalanne C."/>
            <person name="Gautier V."/>
            <person name="Ament-Velasquez S.L."/>
            <person name="Kruys A."/>
            <person name="Hutchinson M.I."/>
            <person name="Powell A.J."/>
            <person name="Barry K."/>
            <person name="Miller A.N."/>
            <person name="Grigoriev I.V."/>
            <person name="Debuchy R."/>
            <person name="Gladieux P."/>
            <person name="Thoren M.H."/>
            <person name="Johannesson H."/>
        </authorList>
    </citation>
    <scope>NUCLEOTIDE SEQUENCE</scope>
    <source>
        <strain evidence="10">CBS 606.72</strain>
    </source>
</reference>
<keyword evidence="7" id="KW-0503">Monooxygenase</keyword>
<comment type="similarity">
    <text evidence="2">Belongs to the cytochrome P450 family.</text>
</comment>
<dbReference type="PANTHER" id="PTHR24305:SF187">
    <property type="entry name" value="P450, PUTATIVE (EUROFUNG)-RELATED"/>
    <property type="match status" value="1"/>
</dbReference>
<dbReference type="InterPro" id="IPR002401">
    <property type="entry name" value="Cyt_P450_E_grp-I"/>
</dbReference>
<evidence type="ECO:0000256" key="3">
    <source>
        <dbReference type="ARBA" id="ARBA00022617"/>
    </source>
</evidence>
<dbReference type="PRINTS" id="PR00385">
    <property type="entry name" value="P450"/>
</dbReference>
<dbReference type="EMBL" id="JAULSU010000007">
    <property type="protein sequence ID" value="KAK0610800.1"/>
    <property type="molecule type" value="Genomic_DNA"/>
</dbReference>
<evidence type="ECO:0000256" key="4">
    <source>
        <dbReference type="ARBA" id="ARBA00022723"/>
    </source>
</evidence>
<keyword evidence="4 8" id="KW-0479">Metal-binding</keyword>
<evidence type="ECO:0000256" key="8">
    <source>
        <dbReference type="PIRSR" id="PIRSR602401-1"/>
    </source>
</evidence>
<keyword evidence="9" id="KW-0812">Transmembrane</keyword>
<dbReference type="PRINTS" id="PR00463">
    <property type="entry name" value="EP450I"/>
</dbReference>
<comment type="caution">
    <text evidence="10">The sequence shown here is derived from an EMBL/GenBank/DDBJ whole genome shotgun (WGS) entry which is preliminary data.</text>
</comment>
<comment type="cofactor">
    <cofactor evidence="1 8">
        <name>heme</name>
        <dbReference type="ChEBI" id="CHEBI:30413"/>
    </cofactor>
</comment>
<proteinExistence type="inferred from homology"/>
<dbReference type="SUPFAM" id="SSF48264">
    <property type="entry name" value="Cytochrome P450"/>
    <property type="match status" value="1"/>
</dbReference>
<dbReference type="GO" id="GO:0020037">
    <property type="term" value="F:heme binding"/>
    <property type="evidence" value="ECO:0007669"/>
    <property type="project" value="InterPro"/>
</dbReference>
<sequence length="535" mass="60219">MQCLAGAIAGVLSHLLYFIRGYHDTQAFGILLTHITSFVTLALYSGPWAASLIFSSYLASLFASIGLYRLCLHPLRRFPGPLAAKLTKFYGPYTARNGQMHIEQNKLFRKYGDIVRTAPNELMILSSAAIPPIHASKSGCRKRNAGVYNVVHYKGEYNLDSILDREEHRWRRQVWEKAMTTKSLAAYEISTREVCNTWLRKIESAGGRPINTSLFSLLITFDHMGKIGYSHDFCTIEAGKENRMLDLLEVMFGQLGQLGELTWPIALMKSLGVGGDAAEFDKLTCQMADRRLEAQENGDREFGDIFEHLIRDFQSEKPTAFFNKDILYSDAAVILVGATDTIAVVLSYAFSHLAKYQEHQRRLHEEVSAVFGKTIPGEFTHADLANLEFLEAVINETMRLDNPVCNNAGRTTPPEGIMVDGVWVPGGVSVRVPGYGLQRSDKAFVRPDDFIPERWTTRPEYILDRSAFFPFLTGPNNCVGKRVAMMVLRLVLSYTVQRYRFRFAPGEDGTAIYKEAKNNLILKAGPLNVVFEKRD</sequence>
<dbReference type="Pfam" id="PF00067">
    <property type="entry name" value="p450"/>
    <property type="match status" value="1"/>
</dbReference>
<dbReference type="GO" id="GO:0005506">
    <property type="term" value="F:iron ion binding"/>
    <property type="evidence" value="ECO:0007669"/>
    <property type="project" value="InterPro"/>
</dbReference>
<evidence type="ECO:0000256" key="1">
    <source>
        <dbReference type="ARBA" id="ARBA00001971"/>
    </source>
</evidence>
<protein>
    <submittedName>
        <fullName evidence="10">Cytochrome P450</fullName>
    </submittedName>
</protein>
<evidence type="ECO:0000256" key="9">
    <source>
        <dbReference type="SAM" id="Phobius"/>
    </source>
</evidence>
<dbReference type="InterPro" id="IPR050121">
    <property type="entry name" value="Cytochrome_P450_monoxygenase"/>
</dbReference>
<dbReference type="PANTHER" id="PTHR24305">
    <property type="entry name" value="CYTOCHROME P450"/>
    <property type="match status" value="1"/>
</dbReference>